<dbReference type="SUPFAM" id="SSF56349">
    <property type="entry name" value="DNA breaking-rejoining enzymes"/>
    <property type="match status" value="1"/>
</dbReference>
<dbReference type="Gene3D" id="1.10.443.10">
    <property type="entry name" value="Intergrase catalytic core"/>
    <property type="match status" value="1"/>
</dbReference>
<comment type="caution">
    <text evidence="3">The sequence shown here is derived from an EMBL/GenBank/DDBJ whole genome shotgun (WGS) entry which is preliminary data.</text>
</comment>
<sequence length="150" mass="16954">MELAYLAGQRPPDTLNYDERDLRDGFLFIGQGKTGRKLRMEVVGELKAVIDRIKARKAGYKVVSTALVVTETGQRMTLRTLQYRFRTARVAAGIPATDFQFRDLRAKAGTDKTDAKGDIRQAQKHFGHGSISMTEHYVRKRRGEKVGPTR</sequence>
<dbReference type="OrthoDB" id="662444at2"/>
<evidence type="ECO:0000313" key="4">
    <source>
        <dbReference type="Proteomes" id="UP000272778"/>
    </source>
</evidence>
<evidence type="ECO:0000259" key="2">
    <source>
        <dbReference type="PROSITE" id="PS51898"/>
    </source>
</evidence>
<dbReference type="GO" id="GO:0006310">
    <property type="term" value="P:DNA recombination"/>
    <property type="evidence" value="ECO:0007669"/>
    <property type="project" value="UniProtKB-KW"/>
</dbReference>
<reference evidence="3 4" key="1">
    <citation type="submission" date="2018-11" db="EMBL/GenBank/DDBJ databases">
        <title>Paraburkholderia sp. DHOA04, isolated from soil.</title>
        <authorList>
            <person name="Gao Z.-H."/>
            <person name="Qiu L.-H."/>
            <person name="Fu J.-C."/>
        </authorList>
    </citation>
    <scope>NUCLEOTIDE SEQUENCE [LARGE SCALE GENOMIC DNA]</scope>
    <source>
        <strain evidence="3 4">DHOA04</strain>
    </source>
</reference>
<accession>A0A3N6N574</accession>
<evidence type="ECO:0000313" key="3">
    <source>
        <dbReference type="EMBL" id="RQH05841.1"/>
    </source>
</evidence>
<dbReference type="InterPro" id="IPR002104">
    <property type="entry name" value="Integrase_catalytic"/>
</dbReference>
<evidence type="ECO:0000256" key="1">
    <source>
        <dbReference type="ARBA" id="ARBA00023172"/>
    </source>
</evidence>
<feature type="domain" description="Tyr recombinase" evidence="2">
    <location>
        <begin position="1"/>
        <end position="150"/>
    </location>
</feature>
<dbReference type="Proteomes" id="UP000272778">
    <property type="component" value="Unassembled WGS sequence"/>
</dbReference>
<name>A0A3N6N574_9BURK</name>
<dbReference type="GO" id="GO:0015074">
    <property type="term" value="P:DNA integration"/>
    <property type="evidence" value="ECO:0007669"/>
    <property type="project" value="InterPro"/>
</dbReference>
<dbReference type="AlphaFoldDB" id="A0A3N6N574"/>
<keyword evidence="1" id="KW-0233">DNA recombination</keyword>
<dbReference type="InterPro" id="IPR011010">
    <property type="entry name" value="DNA_brk_join_enz"/>
</dbReference>
<dbReference type="InterPro" id="IPR013762">
    <property type="entry name" value="Integrase-like_cat_sf"/>
</dbReference>
<keyword evidence="4" id="KW-1185">Reference proteome</keyword>
<proteinExistence type="predicted"/>
<dbReference type="EMBL" id="RQIS01000009">
    <property type="protein sequence ID" value="RQH05841.1"/>
    <property type="molecule type" value="Genomic_DNA"/>
</dbReference>
<dbReference type="Pfam" id="PF00589">
    <property type="entry name" value="Phage_integrase"/>
    <property type="match status" value="1"/>
</dbReference>
<gene>
    <name evidence="3" type="ORF">D1Y85_13960</name>
</gene>
<protein>
    <submittedName>
        <fullName evidence="3">Integrase</fullName>
    </submittedName>
</protein>
<dbReference type="GO" id="GO:0003677">
    <property type="term" value="F:DNA binding"/>
    <property type="evidence" value="ECO:0007669"/>
    <property type="project" value="InterPro"/>
</dbReference>
<dbReference type="PROSITE" id="PS51898">
    <property type="entry name" value="TYR_RECOMBINASE"/>
    <property type="match status" value="1"/>
</dbReference>
<organism evidence="3 4">
    <name type="scientific">Paraburkholderia dinghuensis</name>
    <dbReference type="NCBI Taxonomy" id="2305225"/>
    <lineage>
        <taxon>Bacteria</taxon>
        <taxon>Pseudomonadati</taxon>
        <taxon>Pseudomonadota</taxon>
        <taxon>Betaproteobacteria</taxon>
        <taxon>Burkholderiales</taxon>
        <taxon>Burkholderiaceae</taxon>
        <taxon>Paraburkholderia</taxon>
    </lineage>
</organism>